<dbReference type="EMBL" id="JYDS01000099">
    <property type="protein sequence ID" value="KRZ25570.1"/>
    <property type="molecule type" value="Genomic_DNA"/>
</dbReference>
<dbReference type="AlphaFoldDB" id="A0A0V1IS25"/>
<evidence type="ECO:0000313" key="3">
    <source>
        <dbReference type="Proteomes" id="UP000054632"/>
    </source>
</evidence>
<proteinExistence type="predicted"/>
<evidence type="ECO:0000313" key="1">
    <source>
        <dbReference type="EMBL" id="KRY68325.1"/>
    </source>
</evidence>
<gene>
    <name evidence="1" type="ORF">T4A_8519</name>
    <name evidence="2" type="ORF">T4B_8381</name>
</gene>
<reference evidence="3 4" key="1">
    <citation type="submission" date="2015-01" db="EMBL/GenBank/DDBJ databases">
        <title>Evolution of Trichinella species and genotypes.</title>
        <authorList>
            <person name="Korhonen P.K."/>
            <person name="Edoardo P."/>
            <person name="Giuseppe L.R."/>
            <person name="Gasser R.B."/>
        </authorList>
    </citation>
    <scope>NUCLEOTIDE SEQUENCE [LARGE SCALE GENOMIC DNA]</scope>
    <source>
        <strain evidence="1">ISS13</strain>
        <strain evidence="2">ISS588</strain>
    </source>
</reference>
<dbReference type="Proteomes" id="UP000054632">
    <property type="component" value="Unassembled WGS sequence"/>
</dbReference>
<dbReference type="EMBL" id="JYDR01000114">
    <property type="protein sequence ID" value="KRY68325.1"/>
    <property type="molecule type" value="Genomic_DNA"/>
</dbReference>
<comment type="caution">
    <text evidence="2">The sequence shown here is derived from an EMBL/GenBank/DDBJ whole genome shotgun (WGS) entry which is preliminary data.</text>
</comment>
<evidence type="ECO:0000313" key="4">
    <source>
        <dbReference type="Proteomes" id="UP000054805"/>
    </source>
</evidence>
<sequence>MLISKEEELPPRGCLRLSPALAERTTALLIDKRNFCAIESFGKTNDDDDIVDLQVKNFYPVQMNER</sequence>
<dbReference type="Proteomes" id="UP000054805">
    <property type="component" value="Unassembled WGS sequence"/>
</dbReference>
<organism evidence="2 4">
    <name type="scientific">Trichinella pseudospiralis</name>
    <name type="common">Parasitic roundworm</name>
    <dbReference type="NCBI Taxonomy" id="6337"/>
    <lineage>
        <taxon>Eukaryota</taxon>
        <taxon>Metazoa</taxon>
        <taxon>Ecdysozoa</taxon>
        <taxon>Nematoda</taxon>
        <taxon>Enoplea</taxon>
        <taxon>Dorylaimia</taxon>
        <taxon>Trichinellida</taxon>
        <taxon>Trichinellidae</taxon>
        <taxon>Trichinella</taxon>
    </lineage>
</organism>
<keyword evidence="4" id="KW-1185">Reference proteome</keyword>
<evidence type="ECO:0000313" key="2">
    <source>
        <dbReference type="EMBL" id="KRZ25570.1"/>
    </source>
</evidence>
<protein>
    <submittedName>
        <fullName evidence="2">Uncharacterized protein</fullName>
    </submittedName>
</protein>
<accession>A0A0V1IS25</accession>
<name>A0A0V1IS25_TRIPS</name>